<keyword evidence="4 6" id="KW-1133">Transmembrane helix</keyword>
<evidence type="ECO:0000256" key="6">
    <source>
        <dbReference type="SAM" id="Phobius"/>
    </source>
</evidence>
<dbReference type="PANTHER" id="PTHR42770:SF13">
    <property type="entry name" value="L-METHIONINE_BRANCHED-CHAIN AMINO ACID EXPORTER YJEH"/>
    <property type="match status" value="1"/>
</dbReference>
<evidence type="ECO:0000256" key="5">
    <source>
        <dbReference type="ARBA" id="ARBA00023136"/>
    </source>
</evidence>
<gene>
    <name evidence="7" type="ordered locus">Metfor_2479</name>
</gene>
<dbReference type="KEGG" id="mfo:Metfor_2479"/>
<feature type="transmembrane region" description="Helical" evidence="6">
    <location>
        <begin position="153"/>
        <end position="173"/>
    </location>
</feature>
<dbReference type="Proteomes" id="UP000010824">
    <property type="component" value="Chromosome"/>
</dbReference>
<dbReference type="InterPro" id="IPR002293">
    <property type="entry name" value="AA/rel_permease1"/>
</dbReference>
<proteinExistence type="predicted"/>
<name>L0HK75_METFS</name>
<dbReference type="AlphaFoldDB" id="L0HK75"/>
<evidence type="ECO:0000313" key="8">
    <source>
        <dbReference type="Proteomes" id="UP000010824"/>
    </source>
</evidence>
<feature type="transmembrane region" description="Helical" evidence="6">
    <location>
        <begin position="402"/>
        <end position="422"/>
    </location>
</feature>
<sequence length="427" mass="44576">MQEPVNPGHPLKLPHVVALYTGAVLGSGILILPGLAAELAGPASLVAWGLMAILVVPMSLAMAFLSARYPDAGGVSAFVSKAFNPQIGSLIGWFFLLSVVVGAPVLALTGSGYICAAADLGDGARLLIATAILVAGILVNYRGMKVTGQVQVAVVLTTIIILIITFAGSIATIDPANFTPFMPNGWESIGHASAVLFWCFIGWEAIAHISGDFEDPQRDAIRGTLIAAGIISILYFLTAFVVVGTQSYGPAISDVSLIAIIKSSFGPAGAMVAGIAALFVCMAPAIAYIGAASRLACSLATNGFAPRYLARRSEKYRTPLGGLIFLSVCFAILLFIFSTRIVSLSMLIQVPSATFILTYIGGCAAGIVLLSDSRLGVLVSIISLILTVAIFLFAGWAILYPVAITVIWSLFLVITGRFRGIFSRSLS</sequence>
<organism evidence="7 8">
    <name type="scientific">Methanoregula formicica (strain DSM 22288 / NBRC 105244 / SMSP)</name>
    <dbReference type="NCBI Taxonomy" id="593750"/>
    <lineage>
        <taxon>Archaea</taxon>
        <taxon>Methanobacteriati</taxon>
        <taxon>Methanobacteriota</taxon>
        <taxon>Stenosarchaea group</taxon>
        <taxon>Methanomicrobia</taxon>
        <taxon>Methanomicrobiales</taxon>
        <taxon>Methanoregulaceae</taxon>
        <taxon>Methanoregula</taxon>
    </lineage>
</organism>
<feature type="transmembrane region" description="Helical" evidence="6">
    <location>
        <begin position="320"/>
        <end position="342"/>
    </location>
</feature>
<evidence type="ECO:0000256" key="2">
    <source>
        <dbReference type="ARBA" id="ARBA00022475"/>
    </source>
</evidence>
<feature type="transmembrane region" description="Helical" evidence="6">
    <location>
        <begin position="377"/>
        <end position="396"/>
    </location>
</feature>
<feature type="transmembrane region" description="Helical" evidence="6">
    <location>
        <begin position="225"/>
        <end position="248"/>
    </location>
</feature>
<evidence type="ECO:0000256" key="4">
    <source>
        <dbReference type="ARBA" id="ARBA00022989"/>
    </source>
</evidence>
<feature type="transmembrane region" description="Helical" evidence="6">
    <location>
        <begin position="48"/>
        <end position="69"/>
    </location>
</feature>
<keyword evidence="3 6" id="KW-0812">Transmembrane</keyword>
<evidence type="ECO:0000256" key="1">
    <source>
        <dbReference type="ARBA" id="ARBA00004651"/>
    </source>
</evidence>
<dbReference type="InterPro" id="IPR050367">
    <property type="entry name" value="APC_superfamily"/>
</dbReference>
<dbReference type="InParanoid" id="L0HK75"/>
<dbReference type="Gene3D" id="1.20.1740.10">
    <property type="entry name" value="Amino acid/polyamine transporter I"/>
    <property type="match status" value="1"/>
</dbReference>
<feature type="transmembrane region" description="Helical" evidence="6">
    <location>
        <begin position="90"/>
        <end position="111"/>
    </location>
</feature>
<keyword evidence="8" id="KW-1185">Reference proteome</keyword>
<dbReference type="GO" id="GO:0005886">
    <property type="term" value="C:plasma membrane"/>
    <property type="evidence" value="ECO:0007669"/>
    <property type="project" value="UniProtKB-SubCell"/>
</dbReference>
<dbReference type="HOGENOM" id="CLU_007946_18_0_2"/>
<dbReference type="PIRSF" id="PIRSF006060">
    <property type="entry name" value="AA_transporter"/>
    <property type="match status" value="1"/>
</dbReference>
<dbReference type="GO" id="GO:0022857">
    <property type="term" value="F:transmembrane transporter activity"/>
    <property type="evidence" value="ECO:0007669"/>
    <property type="project" value="InterPro"/>
</dbReference>
<feature type="transmembrane region" description="Helical" evidence="6">
    <location>
        <begin position="123"/>
        <end position="141"/>
    </location>
</feature>
<dbReference type="Pfam" id="PF13520">
    <property type="entry name" value="AA_permease_2"/>
    <property type="match status" value="1"/>
</dbReference>
<dbReference type="GeneID" id="14309871"/>
<evidence type="ECO:0000313" key="7">
    <source>
        <dbReference type="EMBL" id="AGB03474.1"/>
    </source>
</evidence>
<dbReference type="EMBL" id="CP003167">
    <property type="protein sequence ID" value="AGB03474.1"/>
    <property type="molecule type" value="Genomic_DNA"/>
</dbReference>
<dbReference type="RefSeq" id="WP_015286436.1">
    <property type="nucleotide sequence ID" value="NC_019943.1"/>
</dbReference>
<keyword evidence="2" id="KW-1003">Cell membrane</keyword>
<reference evidence="8" key="1">
    <citation type="submission" date="2011-12" db="EMBL/GenBank/DDBJ databases">
        <title>Complete sequence of Methanoregula formicicum SMSP.</title>
        <authorList>
            <person name="Lucas S."/>
            <person name="Han J."/>
            <person name="Lapidus A."/>
            <person name="Cheng J.-F."/>
            <person name="Goodwin L."/>
            <person name="Pitluck S."/>
            <person name="Peters L."/>
            <person name="Ovchinnikova G."/>
            <person name="Teshima H."/>
            <person name="Detter J.C."/>
            <person name="Han C."/>
            <person name="Tapia R."/>
            <person name="Land M."/>
            <person name="Hauser L."/>
            <person name="Kyrpides N."/>
            <person name="Ivanova N."/>
            <person name="Pagani I."/>
            <person name="Imachi H."/>
            <person name="Tamaki H."/>
            <person name="Sekiguchi Y."/>
            <person name="Kamagata Y."/>
            <person name="Cadillo-Quiroz H."/>
            <person name="Zinder S."/>
            <person name="Liu W.-T."/>
            <person name="Woyke T."/>
        </authorList>
    </citation>
    <scope>NUCLEOTIDE SEQUENCE [LARGE SCALE GENOMIC DNA]</scope>
    <source>
        <strain evidence="8">DSM 22288 / NBRC 105244 / SMSP</strain>
    </source>
</reference>
<dbReference type="eggNOG" id="arCOG00009">
    <property type="taxonomic scope" value="Archaea"/>
</dbReference>
<dbReference type="STRING" id="593750.Metfor_2479"/>
<keyword evidence="5 6" id="KW-0472">Membrane</keyword>
<feature type="transmembrane region" description="Helical" evidence="6">
    <location>
        <begin position="193"/>
        <end position="213"/>
    </location>
</feature>
<evidence type="ECO:0000256" key="3">
    <source>
        <dbReference type="ARBA" id="ARBA00022692"/>
    </source>
</evidence>
<protein>
    <submittedName>
        <fullName evidence="7">Amino acid transporter</fullName>
    </submittedName>
</protein>
<feature type="transmembrane region" description="Helical" evidence="6">
    <location>
        <begin position="268"/>
        <end position="289"/>
    </location>
</feature>
<feature type="transmembrane region" description="Helical" evidence="6">
    <location>
        <begin position="16"/>
        <end position="36"/>
    </location>
</feature>
<dbReference type="PANTHER" id="PTHR42770">
    <property type="entry name" value="AMINO ACID TRANSPORTER-RELATED"/>
    <property type="match status" value="1"/>
</dbReference>
<accession>L0HK75</accession>
<dbReference type="OrthoDB" id="43026at2157"/>
<comment type="subcellular location">
    <subcellularLocation>
        <location evidence="1">Cell membrane</location>
        <topology evidence="1">Multi-pass membrane protein</topology>
    </subcellularLocation>
</comment>
<feature type="transmembrane region" description="Helical" evidence="6">
    <location>
        <begin position="348"/>
        <end position="370"/>
    </location>
</feature>
<reference evidence="7 8" key="2">
    <citation type="journal article" date="2014" name="Genome Announc.">
        <title>Complete Genome Sequence of Methanoregula formicica SMSPT, a Mesophilic Hydrogenotrophic Methanogen Isolated from a Methanogenic Upflow Anaerobic Sludge Blanket Reactor.</title>
        <authorList>
            <person name="Yamamoto K."/>
            <person name="Tamaki H."/>
            <person name="Cadillo-Quiroz H."/>
            <person name="Imachi H."/>
            <person name="Kyrpides N."/>
            <person name="Woyke T."/>
            <person name="Goodwin L."/>
            <person name="Zinder S.H."/>
            <person name="Kamagata Y."/>
            <person name="Liu W.T."/>
        </authorList>
    </citation>
    <scope>NUCLEOTIDE SEQUENCE [LARGE SCALE GENOMIC DNA]</scope>
    <source>
        <strain evidence="8">DSM 22288 / NBRC 105244 / SMSP</strain>
    </source>
</reference>